<accession>A0ABT1YZ19</accession>
<reference evidence="2" key="1">
    <citation type="submission" date="2022-07" db="EMBL/GenBank/DDBJ databases">
        <title>Pseudosulfitobacter sp. strain AP-MA-4, whole genome sequence.</title>
        <authorList>
            <person name="Jiang Y."/>
        </authorList>
    </citation>
    <scope>NUCLEOTIDE SEQUENCE</scope>
    <source>
        <strain evidence="2">AP-MA-4</strain>
    </source>
</reference>
<dbReference type="Gene3D" id="3.40.50.1820">
    <property type="entry name" value="alpha/beta hydrolase"/>
    <property type="match status" value="1"/>
</dbReference>
<evidence type="ECO:0000259" key="1">
    <source>
        <dbReference type="Pfam" id="PF12697"/>
    </source>
</evidence>
<dbReference type="InterPro" id="IPR000639">
    <property type="entry name" value="Epox_hydrolase-like"/>
</dbReference>
<dbReference type="Pfam" id="PF12697">
    <property type="entry name" value="Abhydrolase_6"/>
    <property type="match status" value="1"/>
</dbReference>
<evidence type="ECO:0000313" key="3">
    <source>
        <dbReference type="Proteomes" id="UP001165396"/>
    </source>
</evidence>
<keyword evidence="3" id="KW-1185">Reference proteome</keyword>
<dbReference type="EMBL" id="JANKJG010000003">
    <property type="protein sequence ID" value="MCR8826137.1"/>
    <property type="molecule type" value="Genomic_DNA"/>
</dbReference>
<protein>
    <submittedName>
        <fullName evidence="2">Alpha/beta hydrolase</fullName>
    </submittedName>
</protein>
<proteinExistence type="predicted"/>
<comment type="caution">
    <text evidence="2">The sequence shown here is derived from an EMBL/GenBank/DDBJ whole genome shotgun (WGS) entry which is preliminary data.</text>
</comment>
<dbReference type="PRINTS" id="PR00412">
    <property type="entry name" value="EPOXHYDRLASE"/>
</dbReference>
<dbReference type="PRINTS" id="PR00111">
    <property type="entry name" value="ABHYDROLASE"/>
</dbReference>
<feature type="domain" description="AB hydrolase-1" evidence="1">
    <location>
        <begin position="15"/>
        <end position="254"/>
    </location>
</feature>
<sequence>MDYHSRQYGSGGRQVLAIHCTLAHSGAWRGMADAMGTMMDDGLTINAYDMPSHGKSPDWNGEGDLHDLVTAWGHDMLSEPMDVIGHSFGATVALRLAAEAPERVRSLTLIEPVAFAFVAADDPGKVEEYRLRNLDFDAAMQAGDRMEAARAFNRGWGNGTPWDEIPEQTRQYMADRIHFVAGSAPAVQRDSIGLLKPGVLDVIKCPVLLMEGDASDGTIAAANAAIARRIPQAQRVVLEGAGHMAPITHPERVASHIQQFLDAV</sequence>
<keyword evidence="2" id="KW-0378">Hydrolase</keyword>
<dbReference type="InterPro" id="IPR029058">
    <property type="entry name" value="AB_hydrolase_fold"/>
</dbReference>
<dbReference type="SUPFAM" id="SSF53474">
    <property type="entry name" value="alpha/beta-Hydrolases"/>
    <property type="match status" value="1"/>
</dbReference>
<evidence type="ECO:0000313" key="2">
    <source>
        <dbReference type="EMBL" id="MCR8826137.1"/>
    </source>
</evidence>
<gene>
    <name evidence="2" type="ORF">NTA49_06265</name>
</gene>
<dbReference type="InterPro" id="IPR000073">
    <property type="entry name" value="AB_hydrolase_1"/>
</dbReference>
<dbReference type="PANTHER" id="PTHR43798">
    <property type="entry name" value="MONOACYLGLYCEROL LIPASE"/>
    <property type="match status" value="1"/>
</dbReference>
<dbReference type="GO" id="GO:0016787">
    <property type="term" value="F:hydrolase activity"/>
    <property type="evidence" value="ECO:0007669"/>
    <property type="project" value="UniProtKB-KW"/>
</dbReference>
<dbReference type="RefSeq" id="WP_258293813.1">
    <property type="nucleotide sequence ID" value="NZ_JANKJG010000003.1"/>
</dbReference>
<dbReference type="Proteomes" id="UP001165396">
    <property type="component" value="Unassembled WGS sequence"/>
</dbReference>
<name>A0ABT1YZ19_9RHOB</name>
<dbReference type="InterPro" id="IPR050266">
    <property type="entry name" value="AB_hydrolase_sf"/>
</dbReference>
<organism evidence="2 3">
    <name type="scientific">Pseudosulfitobacter koreensis</name>
    <dbReference type="NCBI Taxonomy" id="2968472"/>
    <lineage>
        <taxon>Bacteria</taxon>
        <taxon>Pseudomonadati</taxon>
        <taxon>Pseudomonadota</taxon>
        <taxon>Alphaproteobacteria</taxon>
        <taxon>Rhodobacterales</taxon>
        <taxon>Roseobacteraceae</taxon>
        <taxon>Pseudosulfitobacter</taxon>
    </lineage>
</organism>